<dbReference type="Proteomes" id="UP000018439">
    <property type="component" value="Chromosome"/>
</dbReference>
<keyword evidence="2" id="KW-1185">Reference proteome</keyword>
<reference evidence="1 2" key="1">
    <citation type="journal article" date="2011" name="Stand. Genomic Sci.">
        <title>Non-contiguous finished genome sequence of Bacteroides coprosuis type strain (PC139).</title>
        <authorList>
            <person name="Land M."/>
            <person name="Held B."/>
            <person name="Gronow S."/>
            <person name="Abt B."/>
            <person name="Lucas S."/>
            <person name="Del Rio T.G."/>
            <person name="Nolan M."/>
            <person name="Tice H."/>
            <person name="Cheng J.F."/>
            <person name="Pitluck S."/>
            <person name="Liolios K."/>
            <person name="Pagani I."/>
            <person name="Ivanova N."/>
            <person name="Mavromatis K."/>
            <person name="Mikhailova N."/>
            <person name="Pati A."/>
            <person name="Tapia R."/>
            <person name="Han C."/>
            <person name="Goodwin L."/>
            <person name="Chen A."/>
            <person name="Palaniappan K."/>
            <person name="Hauser L."/>
            <person name="Brambilla E.M."/>
            <person name="Rohde M."/>
            <person name="Goker M."/>
            <person name="Detter J.C."/>
            <person name="Woyke T."/>
            <person name="Bristow J."/>
            <person name="Eisen J.A."/>
            <person name="Markowitz V."/>
            <person name="Hugenholtz P."/>
            <person name="Kyrpides N.C."/>
            <person name="Klenk H.P."/>
            <person name="Lapidus A."/>
        </authorList>
    </citation>
    <scope>NUCLEOTIDE SEQUENCE [LARGE SCALE GENOMIC DNA]</scope>
    <source>
        <strain evidence="1 2">DSM 18011</strain>
    </source>
</reference>
<accession>F3ZSH6</accession>
<organism evidence="1 2">
    <name type="scientific">Bacteroides coprosuis DSM 18011</name>
    <dbReference type="NCBI Taxonomy" id="679937"/>
    <lineage>
        <taxon>Bacteria</taxon>
        <taxon>Pseudomonadati</taxon>
        <taxon>Bacteroidota</taxon>
        <taxon>Bacteroidia</taxon>
        <taxon>Bacteroidales</taxon>
        <taxon>Bacteroidaceae</taxon>
        <taxon>Bacteroides</taxon>
    </lineage>
</organism>
<dbReference type="EMBL" id="CM001167">
    <property type="protein sequence ID" value="EGJ72128.1"/>
    <property type="molecule type" value="Genomic_DNA"/>
</dbReference>
<name>F3ZSH6_9BACE</name>
<gene>
    <name evidence="1" type="ORF">Bcop_1952</name>
</gene>
<sequence>MHFPFFTRIKLKRKKSGQKKINTLSYHIANSTKYFDLYSWFDENKKDIIKS</sequence>
<protein>
    <submittedName>
        <fullName evidence="1">Uncharacterized protein</fullName>
    </submittedName>
</protein>
<evidence type="ECO:0000313" key="2">
    <source>
        <dbReference type="Proteomes" id="UP000018439"/>
    </source>
</evidence>
<proteinExistence type="predicted"/>
<dbReference type="HOGENOM" id="CLU_3095433_0_0_10"/>
<dbReference type="AlphaFoldDB" id="F3ZSH6"/>
<evidence type="ECO:0000313" key="1">
    <source>
        <dbReference type="EMBL" id="EGJ72128.1"/>
    </source>
</evidence>